<dbReference type="EMBL" id="GBRH01181090">
    <property type="protein sequence ID" value="JAE16806.1"/>
    <property type="molecule type" value="Transcribed_RNA"/>
</dbReference>
<dbReference type="AlphaFoldDB" id="A0A0A9G2N7"/>
<organism evidence="1">
    <name type="scientific">Arundo donax</name>
    <name type="common">Giant reed</name>
    <name type="synonym">Donax arundinaceus</name>
    <dbReference type="NCBI Taxonomy" id="35708"/>
    <lineage>
        <taxon>Eukaryota</taxon>
        <taxon>Viridiplantae</taxon>
        <taxon>Streptophyta</taxon>
        <taxon>Embryophyta</taxon>
        <taxon>Tracheophyta</taxon>
        <taxon>Spermatophyta</taxon>
        <taxon>Magnoliopsida</taxon>
        <taxon>Liliopsida</taxon>
        <taxon>Poales</taxon>
        <taxon>Poaceae</taxon>
        <taxon>PACMAD clade</taxon>
        <taxon>Arundinoideae</taxon>
        <taxon>Arundineae</taxon>
        <taxon>Arundo</taxon>
    </lineage>
</organism>
<accession>A0A0A9G2N7</accession>
<reference evidence="1" key="2">
    <citation type="journal article" date="2015" name="Data Brief">
        <title>Shoot transcriptome of the giant reed, Arundo donax.</title>
        <authorList>
            <person name="Barrero R.A."/>
            <person name="Guerrero F.D."/>
            <person name="Moolhuijzen P."/>
            <person name="Goolsby J.A."/>
            <person name="Tidwell J."/>
            <person name="Bellgard S.E."/>
            <person name="Bellgard M.I."/>
        </authorList>
    </citation>
    <scope>NUCLEOTIDE SEQUENCE</scope>
    <source>
        <tissue evidence="1">Shoot tissue taken approximately 20 cm above the soil surface</tissue>
    </source>
</reference>
<evidence type="ECO:0000313" key="1">
    <source>
        <dbReference type="EMBL" id="JAE16806.1"/>
    </source>
</evidence>
<sequence>MSSTVVRSSQPPASLMAEILQTPAVPEVQWVNPT</sequence>
<reference evidence="1" key="1">
    <citation type="submission" date="2014-09" db="EMBL/GenBank/DDBJ databases">
        <authorList>
            <person name="Magalhaes I.L.F."/>
            <person name="Oliveira U."/>
            <person name="Santos F.R."/>
            <person name="Vidigal T.H.D.A."/>
            <person name="Brescovit A.D."/>
            <person name="Santos A.J."/>
        </authorList>
    </citation>
    <scope>NUCLEOTIDE SEQUENCE</scope>
    <source>
        <tissue evidence="1">Shoot tissue taken approximately 20 cm above the soil surface</tissue>
    </source>
</reference>
<protein>
    <submittedName>
        <fullName evidence="1">Uncharacterized protein</fullName>
    </submittedName>
</protein>
<name>A0A0A9G2N7_ARUDO</name>
<proteinExistence type="predicted"/>